<protein>
    <recommendedName>
        <fullName evidence="3">Flagellar assembly protein FliH</fullName>
    </recommendedName>
</protein>
<name>A0A0K1PUX1_9BACT</name>
<dbReference type="AlphaFoldDB" id="A0A0K1PUX1"/>
<dbReference type="GO" id="GO:0015031">
    <property type="term" value="P:protein transport"/>
    <property type="evidence" value="ECO:0007669"/>
    <property type="project" value="UniProtKB-KW"/>
</dbReference>
<keyword evidence="5" id="KW-1005">Bacterial flagellum biogenesis</keyword>
<dbReference type="KEGG" id="llu:AKJ09_03593"/>
<keyword evidence="8" id="KW-0175">Coiled coil</keyword>
<dbReference type="GO" id="GO:0044781">
    <property type="term" value="P:bacterial-type flagellum organization"/>
    <property type="evidence" value="ECO:0007669"/>
    <property type="project" value="UniProtKB-KW"/>
</dbReference>
<feature type="coiled-coil region" evidence="8">
    <location>
        <begin position="45"/>
        <end position="83"/>
    </location>
</feature>
<dbReference type="EMBL" id="CP012333">
    <property type="protein sequence ID" value="AKU96929.1"/>
    <property type="molecule type" value="Genomic_DNA"/>
</dbReference>
<feature type="domain" description="Flagellar assembly protein FliH/Type III secretion system HrpE" evidence="9">
    <location>
        <begin position="104"/>
        <end position="207"/>
    </location>
</feature>
<evidence type="ECO:0000256" key="4">
    <source>
        <dbReference type="ARBA" id="ARBA00022448"/>
    </source>
</evidence>
<keyword evidence="10" id="KW-0969">Cilium</keyword>
<sequence length="235" mass="25605">MSIEHARIIKGAFASDPSSAKHTHPQETPRVDLARRIPRATLNGIEEAERIVREAKAQATALVDEARAAVAKLQSEAATEARRQEVARVAAELIAVRALEEQRRERELDRTVELAVLLAERLVGEALRVDPARIASLASEALRETRGARKLRIEAHPEDVLMLTEALGLLGAHAAEVFGNGELGRGSLLVQTELGRLDARLEPQLMRLAEALKEVLRAPAGIQARMENAVRSGAE</sequence>
<organism evidence="10 11">
    <name type="scientific">Labilithrix luteola</name>
    <dbReference type="NCBI Taxonomy" id="1391654"/>
    <lineage>
        <taxon>Bacteria</taxon>
        <taxon>Pseudomonadati</taxon>
        <taxon>Myxococcota</taxon>
        <taxon>Polyangia</taxon>
        <taxon>Polyangiales</taxon>
        <taxon>Labilitrichaceae</taxon>
        <taxon>Labilithrix</taxon>
    </lineage>
</organism>
<dbReference type="GO" id="GO:0005829">
    <property type="term" value="C:cytosol"/>
    <property type="evidence" value="ECO:0007669"/>
    <property type="project" value="TreeGrafter"/>
</dbReference>
<reference evidence="10 11" key="1">
    <citation type="submission" date="2015-08" db="EMBL/GenBank/DDBJ databases">
        <authorList>
            <person name="Babu N.S."/>
            <person name="Beckwith C.J."/>
            <person name="Beseler K.G."/>
            <person name="Brison A."/>
            <person name="Carone J.V."/>
            <person name="Caskin T.P."/>
            <person name="Diamond M."/>
            <person name="Durham M.E."/>
            <person name="Foxe J.M."/>
            <person name="Go M."/>
            <person name="Henderson B.A."/>
            <person name="Jones I.B."/>
            <person name="McGettigan J.A."/>
            <person name="Micheletti S.J."/>
            <person name="Nasrallah M.E."/>
            <person name="Ortiz D."/>
            <person name="Piller C.R."/>
            <person name="Privatt S.R."/>
            <person name="Schneider S.L."/>
            <person name="Sharp S."/>
            <person name="Smith T.C."/>
            <person name="Stanton J.D."/>
            <person name="Ullery H.E."/>
            <person name="Wilson R.J."/>
            <person name="Serrano M.G."/>
            <person name="Buck G."/>
            <person name="Lee V."/>
            <person name="Wang Y."/>
            <person name="Carvalho R."/>
            <person name="Voegtly L."/>
            <person name="Shi R."/>
            <person name="Duckworth R."/>
            <person name="Johnson A."/>
            <person name="Loviza R."/>
            <person name="Walstead R."/>
            <person name="Shah Z."/>
            <person name="Kiflezghi M."/>
            <person name="Wade K."/>
            <person name="Ball S.L."/>
            <person name="Bradley K.W."/>
            <person name="Asai D.J."/>
            <person name="Bowman C.A."/>
            <person name="Russell D.A."/>
            <person name="Pope W.H."/>
            <person name="Jacobs-Sera D."/>
            <person name="Hendrix R.W."/>
            <person name="Hatfull G.F."/>
        </authorList>
    </citation>
    <scope>NUCLEOTIDE SEQUENCE [LARGE SCALE GENOMIC DNA]</scope>
    <source>
        <strain evidence="10 11">DSM 27648</strain>
    </source>
</reference>
<evidence type="ECO:0000256" key="1">
    <source>
        <dbReference type="ARBA" id="ARBA00003041"/>
    </source>
</evidence>
<keyword evidence="10" id="KW-0966">Cell projection</keyword>
<dbReference type="InterPro" id="IPR018035">
    <property type="entry name" value="Flagellar_FliH/T3SS_HrpE"/>
</dbReference>
<keyword evidence="11" id="KW-1185">Reference proteome</keyword>
<keyword evidence="7" id="KW-1006">Bacterial flagellum protein export</keyword>
<dbReference type="RefSeq" id="WP_146648150.1">
    <property type="nucleotide sequence ID" value="NZ_CP012333.1"/>
</dbReference>
<evidence type="ECO:0000256" key="5">
    <source>
        <dbReference type="ARBA" id="ARBA00022795"/>
    </source>
</evidence>
<evidence type="ECO:0000313" key="11">
    <source>
        <dbReference type="Proteomes" id="UP000064967"/>
    </source>
</evidence>
<evidence type="ECO:0000256" key="7">
    <source>
        <dbReference type="ARBA" id="ARBA00023225"/>
    </source>
</evidence>
<proteinExistence type="inferred from homology"/>
<keyword evidence="6" id="KW-0653">Protein transport</keyword>
<comment type="similarity">
    <text evidence="2">Belongs to the FliH family.</text>
</comment>
<evidence type="ECO:0000256" key="3">
    <source>
        <dbReference type="ARBA" id="ARBA00016507"/>
    </source>
</evidence>
<dbReference type="Pfam" id="PF02108">
    <property type="entry name" value="FliH"/>
    <property type="match status" value="1"/>
</dbReference>
<dbReference type="PANTHER" id="PTHR34982">
    <property type="entry name" value="YOP PROTEINS TRANSLOCATION PROTEIN L"/>
    <property type="match status" value="1"/>
</dbReference>
<comment type="function">
    <text evidence="1">Needed for flagellar regrowth and assembly.</text>
</comment>
<evidence type="ECO:0000256" key="2">
    <source>
        <dbReference type="ARBA" id="ARBA00006602"/>
    </source>
</evidence>
<accession>A0A0K1PUX1</accession>
<evidence type="ECO:0000256" key="6">
    <source>
        <dbReference type="ARBA" id="ARBA00022927"/>
    </source>
</evidence>
<evidence type="ECO:0000313" key="10">
    <source>
        <dbReference type="EMBL" id="AKU96929.1"/>
    </source>
</evidence>
<evidence type="ECO:0000256" key="8">
    <source>
        <dbReference type="SAM" id="Coils"/>
    </source>
</evidence>
<keyword evidence="4" id="KW-0813">Transport</keyword>
<dbReference type="Proteomes" id="UP000064967">
    <property type="component" value="Chromosome"/>
</dbReference>
<evidence type="ECO:0000259" key="9">
    <source>
        <dbReference type="Pfam" id="PF02108"/>
    </source>
</evidence>
<dbReference type="STRING" id="1391654.AKJ09_03593"/>
<keyword evidence="10" id="KW-0282">Flagellum</keyword>
<dbReference type="InterPro" id="IPR051472">
    <property type="entry name" value="T3SS_Stator/FliH"/>
</dbReference>
<dbReference type="PANTHER" id="PTHR34982:SF1">
    <property type="entry name" value="FLAGELLAR ASSEMBLY PROTEIN FLIH"/>
    <property type="match status" value="1"/>
</dbReference>
<gene>
    <name evidence="10" type="ORF">AKJ09_03593</name>
</gene>